<dbReference type="OrthoDB" id="3701353at2"/>
<feature type="region of interest" description="Disordered" evidence="1">
    <location>
        <begin position="222"/>
        <end position="458"/>
    </location>
</feature>
<dbReference type="Proteomes" id="UP000054226">
    <property type="component" value="Unassembled WGS sequence"/>
</dbReference>
<accession>M2X6E9</accession>
<name>M2X6E9_9PSEU</name>
<feature type="compositionally biased region" description="Pro residues" evidence="1">
    <location>
        <begin position="312"/>
        <end position="326"/>
    </location>
</feature>
<organism evidence="2 3">
    <name type="scientific">Amycolatopsis decaplanina DSM 44594</name>
    <dbReference type="NCBI Taxonomy" id="1284240"/>
    <lineage>
        <taxon>Bacteria</taxon>
        <taxon>Bacillati</taxon>
        <taxon>Actinomycetota</taxon>
        <taxon>Actinomycetes</taxon>
        <taxon>Pseudonocardiales</taxon>
        <taxon>Pseudonocardiaceae</taxon>
        <taxon>Amycolatopsis</taxon>
    </lineage>
</organism>
<evidence type="ECO:0000256" key="1">
    <source>
        <dbReference type="SAM" id="MobiDB-lite"/>
    </source>
</evidence>
<reference evidence="2 3" key="1">
    <citation type="journal article" date="2013" name="Genome Announc.">
        <title>Draft Genome Sequence of Amycolatopsis decaplanina Strain DSM 44594T.</title>
        <authorList>
            <person name="Kaur N."/>
            <person name="Kumar S."/>
            <person name="Bala M."/>
            <person name="Raghava G.P."/>
            <person name="Mayilraj S."/>
        </authorList>
    </citation>
    <scope>NUCLEOTIDE SEQUENCE [LARGE SCALE GENOMIC DNA]</scope>
    <source>
        <strain evidence="2 3">DSM 44594</strain>
    </source>
</reference>
<evidence type="ECO:0008006" key="4">
    <source>
        <dbReference type="Google" id="ProtNLM"/>
    </source>
</evidence>
<gene>
    <name evidence="2" type="ORF">H074_22194</name>
</gene>
<dbReference type="InterPro" id="IPR038332">
    <property type="entry name" value="PPE_sf"/>
</dbReference>
<feature type="compositionally biased region" description="Pro residues" evidence="1">
    <location>
        <begin position="258"/>
        <end position="275"/>
    </location>
</feature>
<feature type="compositionally biased region" description="Gly residues" evidence="1">
    <location>
        <begin position="328"/>
        <end position="379"/>
    </location>
</feature>
<dbReference type="RefSeq" id="WP_007032285.1">
    <property type="nucleotide sequence ID" value="NZ_AOHO01000063.1"/>
</dbReference>
<feature type="compositionally biased region" description="Gly residues" evidence="1">
    <location>
        <begin position="395"/>
        <end position="421"/>
    </location>
</feature>
<evidence type="ECO:0000313" key="3">
    <source>
        <dbReference type="Proteomes" id="UP000054226"/>
    </source>
</evidence>
<dbReference type="EMBL" id="AOHO01000063">
    <property type="protein sequence ID" value="EME56626.1"/>
    <property type="molecule type" value="Genomic_DNA"/>
</dbReference>
<protein>
    <recommendedName>
        <fullName evidence="4">PPE family domain-containing protein</fullName>
    </recommendedName>
</protein>
<evidence type="ECO:0000313" key="2">
    <source>
        <dbReference type="EMBL" id="EME56626.1"/>
    </source>
</evidence>
<dbReference type="AlphaFoldDB" id="M2X6E9"/>
<dbReference type="PATRIC" id="fig|1284240.4.peg.4505"/>
<comment type="caution">
    <text evidence="2">The sequence shown here is derived from an EMBL/GenBank/DDBJ whole genome shotgun (WGS) entry which is preliminary data.</text>
</comment>
<feature type="region of interest" description="Disordered" evidence="1">
    <location>
        <begin position="71"/>
        <end position="95"/>
    </location>
</feature>
<dbReference type="Gene3D" id="1.20.1260.20">
    <property type="entry name" value="PPE superfamily"/>
    <property type="match status" value="1"/>
</dbReference>
<keyword evidence="3" id="KW-1185">Reference proteome</keyword>
<sequence>MGLFGDVWEAATGLLGKTGAGAAAGFVVGGPVGAIVGGIVASNASDGSGAVNQGGMTPRQLLEAVLNGPGTSSLEEARRAGGDQARNQTQLHDGTRDVMTALESAWTGGAADAARAKLQPLADSSTSASSSLERNSGLTQTQLDQFVSLKNSLDREVAADPPTTGTYDDVTPWDTDTEDKVNQYNQKAQANLDRYNAYNDQSTSNTAGRTIDYGQLGAFDGGDFKVDDSGPGPGPGPGDGGKVRGFDGRSDPADSGYRPPPGVVQPPPQSGPPPVHEIAGPRPYEPPPARHSDPGFRPGQYDDGTRAAGYTPPQPSSYPGYQPPSFGPGTGGGTNFGPGGGGGGGFGPGFGPGGGGFGPGSGSPGGPGSGATPGAGRGSGAIAPGPPGQTARPGMPGGPAGGTGRPGAPGMGPMGAGAGKGKGGEDEEHKRASYLQEADPESVFGGTETKPVPPVIGL</sequence>
<feature type="compositionally biased region" description="Basic and acidic residues" evidence="1">
    <location>
        <begin position="241"/>
        <end position="252"/>
    </location>
</feature>
<feature type="compositionally biased region" description="Basic and acidic residues" evidence="1">
    <location>
        <begin position="422"/>
        <end position="431"/>
    </location>
</feature>
<proteinExistence type="predicted"/>
<feature type="region of interest" description="Disordered" evidence="1">
    <location>
        <begin position="157"/>
        <end position="177"/>
    </location>
</feature>